<evidence type="ECO:0000256" key="6">
    <source>
        <dbReference type="ARBA" id="ARBA00023163"/>
    </source>
</evidence>
<feature type="domain" description="Mediator complex subunit MED14 N-terminal" evidence="11">
    <location>
        <begin position="60"/>
        <end position="270"/>
    </location>
</feature>
<evidence type="ECO:0000256" key="7">
    <source>
        <dbReference type="ARBA" id="ARBA00023242"/>
    </source>
</evidence>
<comment type="subcellular location">
    <subcellularLocation>
        <location evidence="1 9">Nucleus</location>
    </subcellularLocation>
</comment>
<comment type="similarity">
    <text evidence="2 9">Belongs to the Mediator complex subunit 14 family.</text>
</comment>
<keyword evidence="4 9" id="KW-0805">Transcription regulation</keyword>
<protein>
    <recommendedName>
        <fullName evidence="3 9">Mediator of RNA polymerase II transcription subunit 14</fullName>
    </recommendedName>
    <alternativeName>
        <fullName evidence="8 9">Mediator complex subunit 14</fullName>
    </alternativeName>
</protein>
<keyword evidence="7 9" id="KW-0539">Nucleus</keyword>
<proteinExistence type="inferred from homology"/>
<dbReference type="PANTHER" id="PTHR12809">
    <property type="entry name" value="MEDIATOR COMPLEX SUBUNIT"/>
    <property type="match status" value="1"/>
</dbReference>
<dbReference type="GO" id="GO:0016592">
    <property type="term" value="C:mediator complex"/>
    <property type="evidence" value="ECO:0007669"/>
    <property type="project" value="UniProtKB-UniRule"/>
</dbReference>
<comment type="function">
    <text evidence="9">Component of the Mediator complex, a coactivator involved in the regulated transcription of nearly all RNA polymerase II-dependent genes. Mediator functions as a bridge to convey information from gene-specific regulatory proteins to the basal RNA polymerase II transcription machinery. Mediator is recruited to promoters by direct interactions with regulatory proteins and serves as a scaffold for the assembly of a functional preinitiation complex with RNA polymerase II and the general transcription factors.</text>
</comment>
<sequence length="1070" mass="119609">MNYSGVNGASGPRDEQGKKRSHDGTLVNGDRNKDTASNGPPTNGLSAAPAIAHIASVHYHPLSKLLSRIAQESFNDLSEVLQAMAGMPVSQYPNGAMPNGLGGHTTTNGDADTETNKQKKLLLMNYAQDSRAKFIKLLVLAEWGKKSGADVSKLIDVFGWMKQQDSHMEAMDARLMHMKELTNYARQGNPDIRTALEILSTGQATWMPDMGFIPPDPISSEKALTLLKYMNTSLSIRLNVHEDLPRHLKKWRVGSGRATFVIDNEFEFDVLSFVEDTSDQWHFIDIRFMFSPAPIVTIGSRFLQFLKSQLDHILRQSGLVGCFNHLLGFSLTHKINVLKSQAFDLLRAGWAGSLKIETPRRFLVVQYWTDKPGKKSWIEISVSSNRRGKGKTSWRGPPIPSLSVRWFRQGVLVRDADLTFDWKHLSMEGMLKRVIARHIAGSLGKIRERVPARMRARTVLSKTEPCDCALEACIGLSGIKTTLSLEHVTGRYFFKPATAISAGAEIAVNQSKEPSEISTIITRMLGRTLFDTVQRYTQQLGWQPVTKNAPRMDTVKKAVKMEVLHYALFCPRGWTPTWALGVMIDASGESWWIMELGAKSRTVEYAQRLTVEKREGQKLSIDRASLSSVERIAVHLVSFAVTTRVLEKDSNQYTLREEVAIPRQPYKGQNLRRGWVLRVRTADMLEPKPEEEPWLGAGIRVMCQGFKSNYRDIWHIASGSMIGTAAADMQKLMAAAPQNTFSFTADGKFSILLTTPFGSSLEGELRARLRDVDRLRTFATTLQKRKMLLKSSSLQHVEFQYSKALSATVNFSQEDKIKVSFDATNPHNRIHKILTEIINERSPSIPEMSHEKDHNGLDRFCTTLIFTRPILSCLSELESSTYSSIKNPAIHTHSIGTYRLTYENPLCSFDVCIKSKDDRVYWQIEDNDKRGLDERPESERVQNHRRLTSLKTSLQELFKSAGEGWFGSRSGILADLDGIPQALRDIHKAVTNCAMAGGYAPSIENGGRAPPPKGPDASNAPQSGPQAGPQFGSRQSQGNQNEKRQATNKGAKANKPAMNPKKEQDVIEID</sequence>
<name>A0A7C8IBB0_9PLEO</name>
<feature type="compositionally biased region" description="Basic and acidic residues" evidence="10">
    <location>
        <begin position="1060"/>
        <end position="1070"/>
    </location>
</feature>
<evidence type="ECO:0000256" key="8">
    <source>
        <dbReference type="ARBA" id="ARBA00032007"/>
    </source>
</evidence>
<keyword evidence="13" id="KW-1185">Reference proteome</keyword>
<dbReference type="Pfam" id="PF08638">
    <property type="entry name" value="Med14"/>
    <property type="match status" value="1"/>
</dbReference>
<comment type="subunit">
    <text evidence="9">Component of the Mediator complex.</text>
</comment>
<organism evidence="12 13">
    <name type="scientific">Massariosphaeria phaeospora</name>
    <dbReference type="NCBI Taxonomy" id="100035"/>
    <lineage>
        <taxon>Eukaryota</taxon>
        <taxon>Fungi</taxon>
        <taxon>Dikarya</taxon>
        <taxon>Ascomycota</taxon>
        <taxon>Pezizomycotina</taxon>
        <taxon>Dothideomycetes</taxon>
        <taxon>Pleosporomycetidae</taxon>
        <taxon>Pleosporales</taxon>
        <taxon>Pleosporales incertae sedis</taxon>
        <taxon>Massariosphaeria</taxon>
    </lineage>
</organism>
<evidence type="ECO:0000256" key="4">
    <source>
        <dbReference type="ARBA" id="ARBA00023015"/>
    </source>
</evidence>
<dbReference type="Proteomes" id="UP000481861">
    <property type="component" value="Unassembled WGS sequence"/>
</dbReference>
<feature type="region of interest" description="Disordered" evidence="10">
    <location>
        <begin position="1"/>
        <end position="44"/>
    </location>
</feature>
<dbReference type="GO" id="GO:0070847">
    <property type="term" value="C:core mediator complex"/>
    <property type="evidence" value="ECO:0007669"/>
    <property type="project" value="TreeGrafter"/>
</dbReference>
<evidence type="ECO:0000256" key="10">
    <source>
        <dbReference type="SAM" id="MobiDB-lite"/>
    </source>
</evidence>
<feature type="compositionally biased region" description="Polar residues" evidence="10">
    <location>
        <begin position="35"/>
        <end position="44"/>
    </location>
</feature>
<evidence type="ECO:0000256" key="5">
    <source>
        <dbReference type="ARBA" id="ARBA00023159"/>
    </source>
</evidence>
<dbReference type="OrthoDB" id="205099at2759"/>
<dbReference type="InterPro" id="IPR055122">
    <property type="entry name" value="Med14_N"/>
</dbReference>
<evidence type="ECO:0000259" key="11">
    <source>
        <dbReference type="Pfam" id="PF08638"/>
    </source>
</evidence>
<dbReference type="GO" id="GO:0006357">
    <property type="term" value="P:regulation of transcription by RNA polymerase II"/>
    <property type="evidence" value="ECO:0007669"/>
    <property type="project" value="InterPro"/>
</dbReference>
<comment type="caution">
    <text evidence="12">The sequence shown here is derived from an EMBL/GenBank/DDBJ whole genome shotgun (WGS) entry which is preliminary data.</text>
</comment>
<evidence type="ECO:0000256" key="2">
    <source>
        <dbReference type="ARBA" id="ARBA00007813"/>
    </source>
</evidence>
<dbReference type="EMBL" id="JAADJZ010000017">
    <property type="protein sequence ID" value="KAF2868887.1"/>
    <property type="molecule type" value="Genomic_DNA"/>
</dbReference>
<dbReference type="InterPro" id="IPR013947">
    <property type="entry name" value="Mediator_Med14"/>
</dbReference>
<keyword evidence="6 9" id="KW-0804">Transcription</keyword>
<evidence type="ECO:0000313" key="12">
    <source>
        <dbReference type="EMBL" id="KAF2868887.1"/>
    </source>
</evidence>
<evidence type="ECO:0000256" key="3">
    <source>
        <dbReference type="ARBA" id="ARBA00019619"/>
    </source>
</evidence>
<feature type="region of interest" description="Disordered" evidence="10">
    <location>
        <begin position="1002"/>
        <end position="1070"/>
    </location>
</feature>
<feature type="compositionally biased region" description="Low complexity" evidence="10">
    <location>
        <begin position="1048"/>
        <end position="1059"/>
    </location>
</feature>
<keyword evidence="5 9" id="KW-0010">Activator</keyword>
<dbReference type="GO" id="GO:0003712">
    <property type="term" value="F:transcription coregulator activity"/>
    <property type="evidence" value="ECO:0007669"/>
    <property type="project" value="UniProtKB-UniRule"/>
</dbReference>
<reference evidence="12 13" key="1">
    <citation type="submission" date="2020-01" db="EMBL/GenBank/DDBJ databases">
        <authorList>
            <consortium name="DOE Joint Genome Institute"/>
            <person name="Haridas S."/>
            <person name="Albert R."/>
            <person name="Binder M."/>
            <person name="Bloem J."/>
            <person name="Labutti K."/>
            <person name="Salamov A."/>
            <person name="Andreopoulos B."/>
            <person name="Baker S.E."/>
            <person name="Barry K."/>
            <person name="Bills G."/>
            <person name="Bluhm B.H."/>
            <person name="Cannon C."/>
            <person name="Castanera R."/>
            <person name="Culley D.E."/>
            <person name="Daum C."/>
            <person name="Ezra D."/>
            <person name="Gonzalez J.B."/>
            <person name="Henrissat B."/>
            <person name="Kuo A."/>
            <person name="Liang C."/>
            <person name="Lipzen A."/>
            <person name="Lutzoni F."/>
            <person name="Magnuson J."/>
            <person name="Mondo S."/>
            <person name="Nolan M."/>
            <person name="Ohm R."/>
            <person name="Pangilinan J."/>
            <person name="Park H.-J.H."/>
            <person name="Ramirez L."/>
            <person name="Alfaro M."/>
            <person name="Sun H."/>
            <person name="Tritt A."/>
            <person name="Yoshinaga Y."/>
            <person name="Zwiers L.-H.L."/>
            <person name="Turgeon B.G."/>
            <person name="Goodwin S.B."/>
            <person name="Spatafora J.W."/>
            <person name="Crous P.W."/>
            <person name="Grigoriev I.V."/>
        </authorList>
    </citation>
    <scope>NUCLEOTIDE SEQUENCE [LARGE SCALE GENOMIC DNA]</scope>
    <source>
        <strain evidence="12 13">CBS 611.86</strain>
    </source>
</reference>
<dbReference type="AlphaFoldDB" id="A0A7C8IBB0"/>
<evidence type="ECO:0000256" key="1">
    <source>
        <dbReference type="ARBA" id="ARBA00004123"/>
    </source>
</evidence>
<gene>
    <name evidence="12" type="ORF">BDV95DRAFT_499023</name>
</gene>
<accession>A0A7C8IBB0</accession>
<dbReference type="PANTHER" id="PTHR12809:SF2">
    <property type="entry name" value="MEDIATOR OF RNA POLYMERASE II TRANSCRIPTION SUBUNIT 14"/>
    <property type="match status" value="1"/>
</dbReference>
<evidence type="ECO:0000256" key="9">
    <source>
        <dbReference type="RuleBase" id="RU365082"/>
    </source>
</evidence>
<evidence type="ECO:0000313" key="13">
    <source>
        <dbReference type="Proteomes" id="UP000481861"/>
    </source>
</evidence>